<dbReference type="Proteomes" id="UP000064007">
    <property type="component" value="Chromosome 1"/>
</dbReference>
<dbReference type="AlphaFoldDB" id="A0A0D6EWZ3"/>
<evidence type="ECO:0000259" key="2">
    <source>
        <dbReference type="PROSITE" id="PS50106"/>
    </source>
</evidence>
<accession>A0A0D6EWZ3</accession>
<feature type="domain" description="PDZ" evidence="2">
    <location>
        <begin position="160"/>
        <end position="239"/>
    </location>
</feature>
<dbReference type="STRING" id="1581557.BN1208_1115"/>
<dbReference type="EMBL" id="LN827929">
    <property type="protein sequence ID" value="CEZ19996.1"/>
    <property type="molecule type" value="Genomic_DNA"/>
</dbReference>
<dbReference type="OrthoDB" id="9127672at2"/>
<feature type="signal peptide" evidence="1">
    <location>
        <begin position="1"/>
        <end position="19"/>
    </location>
</feature>
<dbReference type="HOGENOM" id="CLU_1155356_0_0_4"/>
<dbReference type="InterPro" id="IPR036034">
    <property type="entry name" value="PDZ_sf"/>
</dbReference>
<gene>
    <name evidence="3" type="ORF">BN1208_1115</name>
</gene>
<dbReference type="SUPFAM" id="SSF50156">
    <property type="entry name" value="PDZ domain-like"/>
    <property type="match status" value="1"/>
</dbReference>
<dbReference type="Gene3D" id="2.30.42.10">
    <property type="match status" value="1"/>
</dbReference>
<dbReference type="SMART" id="SM00228">
    <property type="entry name" value="PDZ"/>
    <property type="match status" value="1"/>
</dbReference>
<sequence>MQFKLIFIILNLFSMLAFAEETNLFQENYLTQSTTKFHSLQKKPDTKIYAGMNKEKDKIRMLEDGYDLMGTSAFQGPFTEPNQALKHAQSIEADVVLVYDRKINEMTRPERLRQLHAEMKKNSTGEKNSVIEVSEADLQDKNSKFDFYATYWAKLPQPILGLHVIKLIKTNSETKEKKEEVGLKVVAVIKDSPAFKSGIQKGDVILVLNDVNTESPEEFSKSVFKQQGSKVKIKYLRDDEEKVVFTELNRR</sequence>
<keyword evidence="4" id="KW-1185">Reference proteome</keyword>
<dbReference type="InterPro" id="IPR001478">
    <property type="entry name" value="PDZ"/>
</dbReference>
<evidence type="ECO:0000256" key="1">
    <source>
        <dbReference type="SAM" id="SignalP"/>
    </source>
</evidence>
<dbReference type="RefSeq" id="WP_052734655.1">
    <property type="nucleotide sequence ID" value="NZ_LN827929.1"/>
</dbReference>
<dbReference type="KEGG" id="mbat:BN1208_1115"/>
<dbReference type="PROSITE" id="PS50106">
    <property type="entry name" value="PDZ"/>
    <property type="match status" value="1"/>
</dbReference>
<keyword evidence="1" id="KW-0732">Signal</keyword>
<name>A0A0D6EWZ3_9PROT</name>
<dbReference type="Pfam" id="PF13180">
    <property type="entry name" value="PDZ_2"/>
    <property type="match status" value="1"/>
</dbReference>
<proteinExistence type="predicted"/>
<evidence type="ECO:0000313" key="3">
    <source>
        <dbReference type="EMBL" id="CEZ19996.1"/>
    </source>
</evidence>
<feature type="chain" id="PRO_5002303628" description="PDZ domain-containing protein" evidence="1">
    <location>
        <begin position="20"/>
        <end position="251"/>
    </location>
</feature>
<reference evidence="4" key="1">
    <citation type="submission" date="2014-12" db="EMBL/GenBank/DDBJ databases">
        <authorList>
            <person name="Salcher M.M."/>
        </authorList>
    </citation>
    <scope>NUCLEOTIDE SEQUENCE [LARGE SCALE GENOMIC DNA]</scope>
    <source>
        <strain evidence="4">MMS-10A-171</strain>
    </source>
</reference>
<organism evidence="3 4">
    <name type="scientific">Candidatus Methylopumilus planktonicus</name>
    <dbReference type="NCBI Taxonomy" id="1581557"/>
    <lineage>
        <taxon>Bacteria</taxon>
        <taxon>Pseudomonadati</taxon>
        <taxon>Pseudomonadota</taxon>
        <taxon>Betaproteobacteria</taxon>
        <taxon>Nitrosomonadales</taxon>
        <taxon>Methylophilaceae</taxon>
        <taxon>Candidatus Methylopumilus</taxon>
    </lineage>
</organism>
<evidence type="ECO:0000313" key="4">
    <source>
        <dbReference type="Proteomes" id="UP000064007"/>
    </source>
</evidence>
<protein>
    <recommendedName>
        <fullName evidence="2">PDZ domain-containing protein</fullName>
    </recommendedName>
</protein>